<dbReference type="Proteomes" id="UP000644548">
    <property type="component" value="Unassembled WGS sequence"/>
</dbReference>
<evidence type="ECO:0000313" key="3">
    <source>
        <dbReference type="Proteomes" id="UP000644548"/>
    </source>
</evidence>
<name>A0ABQ2SCE3_9DEIO</name>
<gene>
    <name evidence="2" type="ORF">GCM10008960_42100</name>
</gene>
<feature type="region of interest" description="Disordered" evidence="1">
    <location>
        <begin position="206"/>
        <end position="226"/>
    </location>
</feature>
<evidence type="ECO:0000313" key="2">
    <source>
        <dbReference type="EMBL" id="GGS11877.1"/>
    </source>
</evidence>
<protein>
    <submittedName>
        <fullName evidence="2">Uncharacterized protein</fullName>
    </submittedName>
</protein>
<sequence>MRVDHSPFPFRDDLYTLGDEKERGQRQNHDEPVQARDITELRGFQPVETTFIVQEALFDLEAFAVLSERFQVCRLAAHDLPLFLNVCGSSDRDMDWAKRLPGDGDVVETACFPGAESNVVELAQALTLQVSEDQIRLDTDAVVPFAGPEPIHEFSVTKTSISKEPNVMDAQRIEEAFDTGEHREKLSGRNLGALVLDDFLMQWKGSSPERDSKANQAELPKEHTGVQSEHRLVLAPVTKGLEDERRIDLEGINLRVLQKPAALNLSALRELRF</sequence>
<keyword evidence="3" id="KW-1185">Reference proteome</keyword>
<organism evidence="2 3">
    <name type="scientific">Deinococcus sedimenti</name>
    <dbReference type="NCBI Taxonomy" id="1867090"/>
    <lineage>
        <taxon>Bacteria</taxon>
        <taxon>Thermotogati</taxon>
        <taxon>Deinococcota</taxon>
        <taxon>Deinococci</taxon>
        <taxon>Deinococcales</taxon>
        <taxon>Deinococcaceae</taxon>
        <taxon>Deinococcus</taxon>
    </lineage>
</organism>
<reference evidence="3" key="1">
    <citation type="journal article" date="2019" name="Int. J. Syst. Evol. Microbiol.">
        <title>The Global Catalogue of Microorganisms (GCM) 10K type strain sequencing project: providing services to taxonomists for standard genome sequencing and annotation.</title>
        <authorList>
            <consortium name="The Broad Institute Genomics Platform"/>
            <consortium name="The Broad Institute Genome Sequencing Center for Infectious Disease"/>
            <person name="Wu L."/>
            <person name="Ma J."/>
        </authorList>
    </citation>
    <scope>NUCLEOTIDE SEQUENCE [LARGE SCALE GENOMIC DNA]</scope>
    <source>
        <strain evidence="3">JCM 31405</strain>
    </source>
</reference>
<accession>A0ABQ2SCE3</accession>
<feature type="compositionally biased region" description="Basic and acidic residues" evidence="1">
    <location>
        <begin position="207"/>
        <end position="226"/>
    </location>
</feature>
<dbReference type="EMBL" id="BMQN01000040">
    <property type="protein sequence ID" value="GGS11877.1"/>
    <property type="molecule type" value="Genomic_DNA"/>
</dbReference>
<comment type="caution">
    <text evidence="2">The sequence shown here is derived from an EMBL/GenBank/DDBJ whole genome shotgun (WGS) entry which is preliminary data.</text>
</comment>
<evidence type="ECO:0000256" key="1">
    <source>
        <dbReference type="SAM" id="MobiDB-lite"/>
    </source>
</evidence>
<proteinExistence type="predicted"/>